<dbReference type="AlphaFoldDB" id="B8DYQ6"/>
<dbReference type="EMBL" id="CP001251">
    <property type="protein sequence ID" value="ACK41438.1"/>
    <property type="molecule type" value="Genomic_DNA"/>
</dbReference>
<accession>B8DYQ6</accession>
<dbReference type="Pfam" id="PF11848">
    <property type="entry name" value="DUF3368"/>
    <property type="match status" value="1"/>
</dbReference>
<keyword evidence="2" id="KW-1185">Reference proteome</keyword>
<dbReference type="OrthoDB" id="764457at2"/>
<organism evidence="1 2">
    <name type="scientific">Dictyoglomus turgidum (strain DSM 6724 / Z-1310)</name>
    <dbReference type="NCBI Taxonomy" id="515635"/>
    <lineage>
        <taxon>Bacteria</taxon>
        <taxon>Pseudomonadati</taxon>
        <taxon>Dictyoglomota</taxon>
        <taxon>Dictyoglomia</taxon>
        <taxon>Dictyoglomales</taxon>
        <taxon>Dictyoglomaceae</taxon>
        <taxon>Dictyoglomus</taxon>
    </lineage>
</organism>
<dbReference type="EnsemblBacteria" id="ACK41438">
    <property type="protein sequence ID" value="ACK41438"/>
    <property type="gene ID" value="Dtur_0102"/>
</dbReference>
<dbReference type="PANTHER" id="PTHR39550:SF1">
    <property type="entry name" value="SLL0658 PROTEIN"/>
    <property type="match status" value="1"/>
</dbReference>
<dbReference type="PANTHER" id="PTHR39550">
    <property type="entry name" value="SLL0658 PROTEIN"/>
    <property type="match status" value="1"/>
</dbReference>
<dbReference type="Proteomes" id="UP000007719">
    <property type="component" value="Chromosome"/>
</dbReference>
<dbReference type="HOGENOM" id="CLU_115769_0_1_0"/>
<reference evidence="2" key="1">
    <citation type="journal article" date="2016" name="Front. Microbiol.">
        <title>The complete genome sequence of hyperthermophile Dictyoglomus turgidum DSM 6724 reveals a specialized carbohydrate fermentor.</title>
        <authorList>
            <person name="Brumm P.J."/>
            <person name="Gowda K."/>
            <person name="Robb F.T."/>
            <person name="Mead D.A."/>
        </authorList>
    </citation>
    <scope>NUCLEOTIDE SEQUENCE [LARGE SCALE GENOMIC DNA]</scope>
    <source>
        <strain evidence="2">DSM 6724 / Z-1310</strain>
    </source>
</reference>
<dbReference type="STRING" id="515635.Dtur_0102"/>
<dbReference type="InParanoid" id="B8DYQ6"/>
<dbReference type="RefSeq" id="WP_012582524.1">
    <property type="nucleotide sequence ID" value="NC_011661.1"/>
</dbReference>
<gene>
    <name evidence="1" type="ordered locus">Dtur_0102</name>
</gene>
<sequence>MKIVANSSPLIALAKIKKLDLLTYEIYIPRAVFEEITEIGKEYRDELLKWAKEKVLNVENKKAVEYLEIILGKGEAEAIVLSEEIKADAILIDDLKAREIATLRGLKVVGTIGILLNVKRQGTITELKPLLDELIKNGIRISKELYEHALKLANRLLRR</sequence>
<dbReference type="InterPro" id="IPR021799">
    <property type="entry name" value="PIN-like_prokaryotic"/>
</dbReference>
<dbReference type="KEGG" id="dtu:Dtur_0102"/>
<evidence type="ECO:0000313" key="1">
    <source>
        <dbReference type="EMBL" id="ACK41438.1"/>
    </source>
</evidence>
<proteinExistence type="predicted"/>
<protein>
    <submittedName>
        <fullName evidence="1">Nucleic acid binding protein</fullName>
    </submittedName>
</protein>
<name>B8DYQ6_DICTD</name>
<evidence type="ECO:0000313" key="2">
    <source>
        <dbReference type="Proteomes" id="UP000007719"/>
    </source>
</evidence>
<dbReference type="eggNOG" id="COG2405">
    <property type="taxonomic scope" value="Bacteria"/>
</dbReference>